<feature type="transmembrane region" description="Helical" evidence="1">
    <location>
        <begin position="335"/>
        <end position="355"/>
    </location>
</feature>
<organism evidence="3 4">
    <name type="scientific">Sinobacterium caligoides</name>
    <dbReference type="NCBI Taxonomy" id="933926"/>
    <lineage>
        <taxon>Bacteria</taxon>
        <taxon>Pseudomonadati</taxon>
        <taxon>Pseudomonadota</taxon>
        <taxon>Gammaproteobacteria</taxon>
        <taxon>Cellvibrionales</taxon>
        <taxon>Spongiibacteraceae</taxon>
        <taxon>Sinobacterium</taxon>
    </lineage>
</organism>
<name>A0A3N2DQG0_9GAMM</name>
<dbReference type="InterPro" id="IPR002656">
    <property type="entry name" value="Acyl_transf_3_dom"/>
</dbReference>
<reference evidence="3 4" key="1">
    <citation type="submission" date="2018-11" db="EMBL/GenBank/DDBJ databases">
        <title>Genomic Encyclopedia of Type Strains, Phase IV (KMG-IV): sequencing the most valuable type-strain genomes for metagenomic binning, comparative biology and taxonomic classification.</title>
        <authorList>
            <person name="Goeker M."/>
        </authorList>
    </citation>
    <scope>NUCLEOTIDE SEQUENCE [LARGE SCALE GENOMIC DNA]</scope>
    <source>
        <strain evidence="3 4">DSM 100316</strain>
    </source>
</reference>
<feature type="transmembrane region" description="Helical" evidence="1">
    <location>
        <begin position="167"/>
        <end position="184"/>
    </location>
</feature>
<feature type="transmembrane region" description="Helical" evidence="1">
    <location>
        <begin position="39"/>
        <end position="58"/>
    </location>
</feature>
<evidence type="ECO:0000313" key="4">
    <source>
        <dbReference type="Proteomes" id="UP000275394"/>
    </source>
</evidence>
<proteinExistence type="predicted"/>
<feature type="transmembrane region" description="Helical" evidence="1">
    <location>
        <begin position="78"/>
        <end position="95"/>
    </location>
</feature>
<gene>
    <name evidence="3" type="ORF">EDC56_2483</name>
</gene>
<feature type="domain" description="Acyltransferase 3" evidence="2">
    <location>
        <begin position="7"/>
        <end position="314"/>
    </location>
</feature>
<evidence type="ECO:0000259" key="2">
    <source>
        <dbReference type="Pfam" id="PF01757"/>
    </source>
</evidence>
<dbReference type="EMBL" id="RKHR01000004">
    <property type="protein sequence ID" value="ROS02033.1"/>
    <property type="molecule type" value="Genomic_DNA"/>
</dbReference>
<sequence>MTLKYTSLESLRGIAALLVALFHSVFVSGSQYPVIAQGIMFVDFFFILSGFVMACAYLEKIQAGLPFRQFFLLRFGRLYPLHLFMLLLWLGYAVLKELLHHQLGMGPGGFFAGDFATFVSNLLLINSLGVDDDLSWNYPAWSISVEFYTYLIFFAVVGLLARRIKHYYFLLLSVLSYAWLYWLTEQSLLSTYQYGILRCTGGFFLGVFIFIKIERKTLAPSRLLASVIELSSILLALWLVTLSTENKLMQLCVLASFGLVISVFAVQDRGLVSTLLNRKSLLLLGTLSYSIYMIHALFFALLRNIGQYVFQWPLVVVERAHQGPIQYFDTAYADLINLACVLAIVLLSALSYRYIERPWRAKFRLLAQRKKHKQQLRDC</sequence>
<comment type="caution">
    <text evidence="3">The sequence shown here is derived from an EMBL/GenBank/DDBJ whole genome shotgun (WGS) entry which is preliminary data.</text>
</comment>
<dbReference type="GO" id="GO:0016020">
    <property type="term" value="C:membrane"/>
    <property type="evidence" value="ECO:0007669"/>
    <property type="project" value="TreeGrafter"/>
</dbReference>
<dbReference type="Proteomes" id="UP000275394">
    <property type="component" value="Unassembled WGS sequence"/>
</dbReference>
<dbReference type="PANTHER" id="PTHR23028:SF131">
    <property type="entry name" value="BLR2367 PROTEIN"/>
    <property type="match status" value="1"/>
</dbReference>
<dbReference type="GO" id="GO:0016747">
    <property type="term" value="F:acyltransferase activity, transferring groups other than amino-acyl groups"/>
    <property type="evidence" value="ECO:0007669"/>
    <property type="project" value="InterPro"/>
</dbReference>
<dbReference type="OrthoDB" id="5706650at2"/>
<keyword evidence="1" id="KW-0472">Membrane</keyword>
<evidence type="ECO:0000256" key="1">
    <source>
        <dbReference type="SAM" id="Phobius"/>
    </source>
</evidence>
<feature type="transmembrane region" description="Helical" evidence="1">
    <location>
        <begin position="190"/>
        <end position="211"/>
    </location>
</feature>
<feature type="transmembrane region" description="Helical" evidence="1">
    <location>
        <begin position="280"/>
        <end position="302"/>
    </location>
</feature>
<feature type="transmembrane region" description="Helical" evidence="1">
    <location>
        <begin position="138"/>
        <end position="160"/>
    </location>
</feature>
<dbReference type="PANTHER" id="PTHR23028">
    <property type="entry name" value="ACETYLTRANSFERASE"/>
    <property type="match status" value="1"/>
</dbReference>
<keyword evidence="4" id="KW-1185">Reference proteome</keyword>
<keyword evidence="1" id="KW-1133">Transmembrane helix</keyword>
<dbReference type="GO" id="GO:0000271">
    <property type="term" value="P:polysaccharide biosynthetic process"/>
    <property type="evidence" value="ECO:0007669"/>
    <property type="project" value="TreeGrafter"/>
</dbReference>
<keyword evidence="1" id="KW-0812">Transmembrane</keyword>
<accession>A0A3N2DQG0</accession>
<protein>
    <submittedName>
        <fullName evidence="3">Peptidoglycan/LPS O-acetylase OafA/YrhL</fullName>
    </submittedName>
</protein>
<feature type="transmembrane region" description="Helical" evidence="1">
    <location>
        <begin position="248"/>
        <end position="268"/>
    </location>
</feature>
<dbReference type="InterPro" id="IPR050879">
    <property type="entry name" value="Acyltransferase_3"/>
</dbReference>
<evidence type="ECO:0000313" key="3">
    <source>
        <dbReference type="EMBL" id="ROS02033.1"/>
    </source>
</evidence>
<feature type="transmembrane region" description="Helical" evidence="1">
    <location>
        <begin position="223"/>
        <end position="242"/>
    </location>
</feature>
<dbReference type="Pfam" id="PF01757">
    <property type="entry name" value="Acyl_transf_3"/>
    <property type="match status" value="1"/>
</dbReference>
<dbReference type="AlphaFoldDB" id="A0A3N2DQG0"/>